<proteinExistence type="predicted"/>
<dbReference type="EMBL" id="CM051396">
    <property type="protein sequence ID" value="KAJ4722779.1"/>
    <property type="molecule type" value="Genomic_DNA"/>
</dbReference>
<keyword evidence="1" id="KW-0812">Transmembrane</keyword>
<accession>A0ACC1YI12</accession>
<keyword evidence="1" id="KW-0472">Membrane</keyword>
<comment type="caution">
    <text evidence="1">The sequence shown here is derived from an EMBL/GenBank/DDBJ whole genome shotgun (WGS) entry which is preliminary data.</text>
</comment>
<gene>
    <name evidence="1" type="ORF">OWV82_006226</name>
</gene>
<keyword evidence="2" id="KW-1185">Reference proteome</keyword>
<reference evidence="1 2" key="1">
    <citation type="journal article" date="2023" name="Science">
        <title>Complex scaffold remodeling in plant triterpene biosynthesis.</title>
        <authorList>
            <person name="De La Pena R."/>
            <person name="Hodgson H."/>
            <person name="Liu J.C."/>
            <person name="Stephenson M.J."/>
            <person name="Martin A.C."/>
            <person name="Owen C."/>
            <person name="Harkess A."/>
            <person name="Leebens-Mack J."/>
            <person name="Jimenez L.E."/>
            <person name="Osbourn A."/>
            <person name="Sattely E.S."/>
        </authorList>
    </citation>
    <scope>NUCLEOTIDE SEQUENCE [LARGE SCALE GENOMIC DNA]</scope>
    <source>
        <strain evidence="2">cv. JPN11</strain>
        <tissue evidence="1">Leaf</tissue>
    </source>
</reference>
<protein>
    <submittedName>
        <fullName evidence="1">Transmembrane protein</fullName>
    </submittedName>
</protein>
<evidence type="ECO:0000313" key="1">
    <source>
        <dbReference type="EMBL" id="KAJ4722779.1"/>
    </source>
</evidence>
<dbReference type="Proteomes" id="UP001164539">
    <property type="component" value="Chromosome 3"/>
</dbReference>
<name>A0ACC1YI12_MELAZ</name>
<evidence type="ECO:0000313" key="2">
    <source>
        <dbReference type="Proteomes" id="UP001164539"/>
    </source>
</evidence>
<organism evidence="1 2">
    <name type="scientific">Melia azedarach</name>
    <name type="common">Chinaberry tree</name>
    <dbReference type="NCBI Taxonomy" id="155640"/>
    <lineage>
        <taxon>Eukaryota</taxon>
        <taxon>Viridiplantae</taxon>
        <taxon>Streptophyta</taxon>
        <taxon>Embryophyta</taxon>
        <taxon>Tracheophyta</taxon>
        <taxon>Spermatophyta</taxon>
        <taxon>Magnoliopsida</taxon>
        <taxon>eudicotyledons</taxon>
        <taxon>Gunneridae</taxon>
        <taxon>Pentapetalae</taxon>
        <taxon>rosids</taxon>
        <taxon>malvids</taxon>
        <taxon>Sapindales</taxon>
        <taxon>Meliaceae</taxon>
        <taxon>Melia</taxon>
    </lineage>
</organism>
<sequence length="285" mass="32000">MASLATNFTAFLFLFPVGLRRLVCSSSTYLKNPSFYRSKPWFFSDQKLKNLDLYFLIISLPIASFSEFFFFLTFSGHPTYKYSFFMQSASLFLFWVLILVIVFRESYDSFLVNESFVYILAAVSFLVEYSLTGKGIVGIGGVVYELLGHLTLICATACLVLSIRPTAFFAEFFLSCGLIFKGIWFLQAGFSLYTDAFTFKGCHKMSLSVDKGNVDVKCDLEEDGFRGEALVNLLFVANAFGVFIGSFLLFALLSSYRNSTCGEASGPLLAQLESDIRPIPEFELE</sequence>